<name>A0A915JYL9_ROMCU</name>
<sequence length="61" mass="6721">MLTNILEENTTDARTGMDVVLPMPTIDTSIYLATPTALPSPWMIATVTTARLLMVHFRCSP</sequence>
<proteinExistence type="predicted"/>
<organism evidence="1 2">
    <name type="scientific">Romanomermis culicivorax</name>
    <name type="common">Nematode worm</name>
    <dbReference type="NCBI Taxonomy" id="13658"/>
    <lineage>
        <taxon>Eukaryota</taxon>
        <taxon>Metazoa</taxon>
        <taxon>Ecdysozoa</taxon>
        <taxon>Nematoda</taxon>
        <taxon>Enoplea</taxon>
        <taxon>Dorylaimia</taxon>
        <taxon>Mermithida</taxon>
        <taxon>Mermithoidea</taxon>
        <taxon>Mermithidae</taxon>
        <taxon>Romanomermis</taxon>
    </lineage>
</organism>
<dbReference type="WBParaSite" id="nRc.2.0.1.t31452-RA">
    <property type="protein sequence ID" value="nRc.2.0.1.t31452-RA"/>
    <property type="gene ID" value="nRc.2.0.1.g31452"/>
</dbReference>
<dbReference type="Proteomes" id="UP000887565">
    <property type="component" value="Unplaced"/>
</dbReference>
<reference evidence="2" key="1">
    <citation type="submission" date="2022-11" db="UniProtKB">
        <authorList>
            <consortium name="WormBaseParasite"/>
        </authorList>
    </citation>
    <scope>IDENTIFICATION</scope>
</reference>
<accession>A0A915JYL9</accession>
<dbReference type="AlphaFoldDB" id="A0A915JYL9"/>
<evidence type="ECO:0000313" key="1">
    <source>
        <dbReference type="Proteomes" id="UP000887565"/>
    </source>
</evidence>
<keyword evidence="1" id="KW-1185">Reference proteome</keyword>
<protein>
    <submittedName>
        <fullName evidence="2">Uncharacterized protein</fullName>
    </submittedName>
</protein>
<evidence type="ECO:0000313" key="2">
    <source>
        <dbReference type="WBParaSite" id="nRc.2.0.1.t31452-RA"/>
    </source>
</evidence>